<keyword evidence="4" id="KW-1185">Reference proteome</keyword>
<feature type="region of interest" description="Disordered" evidence="1">
    <location>
        <begin position="31"/>
        <end position="50"/>
    </location>
</feature>
<feature type="region of interest" description="Disordered" evidence="1">
    <location>
        <begin position="400"/>
        <end position="482"/>
    </location>
</feature>
<feature type="transmembrane region" description="Helical" evidence="2">
    <location>
        <begin position="148"/>
        <end position="170"/>
    </location>
</feature>
<feature type="transmembrane region" description="Helical" evidence="2">
    <location>
        <begin position="195"/>
        <end position="221"/>
    </location>
</feature>
<feature type="region of interest" description="Disordered" evidence="1">
    <location>
        <begin position="241"/>
        <end position="271"/>
    </location>
</feature>
<keyword evidence="2" id="KW-1133">Transmembrane helix</keyword>
<gene>
    <name evidence="3" type="ORF">QBC42DRAFT_296539</name>
</gene>
<reference evidence="3" key="2">
    <citation type="submission" date="2023-06" db="EMBL/GenBank/DDBJ databases">
        <authorList>
            <consortium name="Lawrence Berkeley National Laboratory"/>
            <person name="Mondo S.J."/>
            <person name="Hensen N."/>
            <person name="Bonometti L."/>
            <person name="Westerberg I."/>
            <person name="Brannstrom I.O."/>
            <person name="Guillou S."/>
            <person name="Cros-Aarteil S."/>
            <person name="Calhoun S."/>
            <person name="Haridas S."/>
            <person name="Kuo A."/>
            <person name="Pangilinan J."/>
            <person name="Riley R."/>
            <person name="Labutti K."/>
            <person name="Andreopoulos B."/>
            <person name="Lipzen A."/>
            <person name="Chen C."/>
            <person name="Yanf M."/>
            <person name="Daum C."/>
            <person name="Ng V."/>
            <person name="Clum A."/>
            <person name="Steindorff A."/>
            <person name="Ohm R."/>
            <person name="Martin F."/>
            <person name="Silar P."/>
            <person name="Natvig D."/>
            <person name="Lalanne C."/>
            <person name="Gautier V."/>
            <person name="Ament-Velasquez S.L."/>
            <person name="Kruys A."/>
            <person name="Hutchinson M.I."/>
            <person name="Powell A.J."/>
            <person name="Barry K."/>
            <person name="Miller A.N."/>
            <person name="Grigoriev I.V."/>
            <person name="Debuchy R."/>
            <person name="Gladieux P."/>
            <person name="Thoren M.H."/>
            <person name="Johannesson H."/>
        </authorList>
    </citation>
    <scope>NUCLEOTIDE SEQUENCE</scope>
    <source>
        <strain evidence="3">PSN324</strain>
    </source>
</reference>
<proteinExistence type="predicted"/>
<sequence>MANDAPYMYSYSAVKDDDRFPTTTFDPKAVTRASWEKPKPKPKKKGPLVSVNRHPDAQAVLNGRTNFRIMGRKTKAAIKTFRVIQLVLRVFELIAAAGLLVLFILINNFMGPTAWIMRITLAVVIVHCTYSIFHNFRPAGARTPGSSAAYHFFASMSDLCVLPLYAYGVYSTRNQGEQWGTIISDDTMLDYFVPAVFYSLIGAGGLHLVSLCISLWLAIMFRKITSMPPDMNPLEANLTSRAHKRNKSSIATASTAYSDSPEKRLSTLSEGSILEGLERRSVPFLHTRQNSETSTLHTRSNRDSRLDLPSRQYQIQPGNRHSLPDQPPPPPPHTSRPTSLYSPPLENEMSSGTVTSYRVVGSAANAPAVQQPRSAKFTEAWYTTPSLVERTRAKTYNILQGANDSDPESDTDENYRTSLGGSTLHPNPLGSNPAASKKGGAFSRLRASVMGNKERDITERQRDSSIQLDSGFATKRYGDLSPGTLPVPLGNDGDGNRNRHVSTGNDFGGDMGRMRHVSGRQAEEGMAGGNGWN</sequence>
<dbReference type="Proteomes" id="UP001321749">
    <property type="component" value="Unassembled WGS sequence"/>
</dbReference>
<evidence type="ECO:0000256" key="1">
    <source>
        <dbReference type="SAM" id="MobiDB-lite"/>
    </source>
</evidence>
<dbReference type="AlphaFoldDB" id="A0AAV9HPL4"/>
<feature type="transmembrane region" description="Helical" evidence="2">
    <location>
        <begin position="86"/>
        <end position="109"/>
    </location>
</feature>
<dbReference type="EMBL" id="MU864967">
    <property type="protein sequence ID" value="KAK4462813.1"/>
    <property type="molecule type" value="Genomic_DNA"/>
</dbReference>
<feature type="compositionally biased region" description="Polar residues" evidence="1">
    <location>
        <begin position="287"/>
        <end position="298"/>
    </location>
</feature>
<reference evidence="3" key="1">
    <citation type="journal article" date="2023" name="Mol. Phylogenet. Evol.">
        <title>Genome-scale phylogeny and comparative genomics of the fungal order Sordariales.</title>
        <authorList>
            <person name="Hensen N."/>
            <person name="Bonometti L."/>
            <person name="Westerberg I."/>
            <person name="Brannstrom I.O."/>
            <person name="Guillou S."/>
            <person name="Cros-Aarteil S."/>
            <person name="Calhoun S."/>
            <person name="Haridas S."/>
            <person name="Kuo A."/>
            <person name="Mondo S."/>
            <person name="Pangilinan J."/>
            <person name="Riley R."/>
            <person name="LaButti K."/>
            <person name="Andreopoulos B."/>
            <person name="Lipzen A."/>
            <person name="Chen C."/>
            <person name="Yan M."/>
            <person name="Daum C."/>
            <person name="Ng V."/>
            <person name="Clum A."/>
            <person name="Steindorff A."/>
            <person name="Ohm R.A."/>
            <person name="Martin F."/>
            <person name="Silar P."/>
            <person name="Natvig D.O."/>
            <person name="Lalanne C."/>
            <person name="Gautier V."/>
            <person name="Ament-Velasquez S.L."/>
            <person name="Kruys A."/>
            <person name="Hutchinson M.I."/>
            <person name="Powell A.J."/>
            <person name="Barry K."/>
            <person name="Miller A.N."/>
            <person name="Grigoriev I.V."/>
            <person name="Debuchy R."/>
            <person name="Gladieux P."/>
            <person name="Hiltunen Thoren M."/>
            <person name="Johannesson H."/>
        </authorList>
    </citation>
    <scope>NUCLEOTIDE SEQUENCE</scope>
    <source>
        <strain evidence="3">PSN324</strain>
    </source>
</reference>
<keyword evidence="2" id="KW-0472">Membrane</keyword>
<comment type="caution">
    <text evidence="3">The sequence shown here is derived from an EMBL/GenBank/DDBJ whole genome shotgun (WGS) entry which is preliminary data.</text>
</comment>
<evidence type="ECO:0000313" key="3">
    <source>
        <dbReference type="EMBL" id="KAK4462813.1"/>
    </source>
</evidence>
<feature type="compositionally biased region" description="Basic and acidic residues" evidence="1">
    <location>
        <begin position="452"/>
        <end position="463"/>
    </location>
</feature>
<name>A0AAV9HPL4_9PEZI</name>
<keyword evidence="2" id="KW-0812">Transmembrane</keyword>
<evidence type="ECO:0000256" key="2">
    <source>
        <dbReference type="SAM" id="Phobius"/>
    </source>
</evidence>
<feature type="compositionally biased region" description="Pro residues" evidence="1">
    <location>
        <begin position="325"/>
        <end position="334"/>
    </location>
</feature>
<feature type="compositionally biased region" description="Polar residues" evidence="1">
    <location>
        <begin position="416"/>
        <end position="434"/>
    </location>
</feature>
<accession>A0AAV9HPL4</accession>
<evidence type="ECO:0000313" key="4">
    <source>
        <dbReference type="Proteomes" id="UP001321749"/>
    </source>
</evidence>
<feature type="region of interest" description="Disordered" evidence="1">
    <location>
        <begin position="284"/>
        <end position="350"/>
    </location>
</feature>
<feature type="transmembrane region" description="Helical" evidence="2">
    <location>
        <begin position="115"/>
        <end position="136"/>
    </location>
</feature>
<feature type="compositionally biased region" description="Polar residues" evidence="1">
    <location>
        <begin position="248"/>
        <end position="258"/>
    </location>
</feature>
<organism evidence="3 4">
    <name type="scientific">Cladorrhinum samala</name>
    <dbReference type="NCBI Taxonomy" id="585594"/>
    <lineage>
        <taxon>Eukaryota</taxon>
        <taxon>Fungi</taxon>
        <taxon>Dikarya</taxon>
        <taxon>Ascomycota</taxon>
        <taxon>Pezizomycotina</taxon>
        <taxon>Sordariomycetes</taxon>
        <taxon>Sordariomycetidae</taxon>
        <taxon>Sordariales</taxon>
        <taxon>Podosporaceae</taxon>
        <taxon>Cladorrhinum</taxon>
    </lineage>
</organism>
<protein>
    <submittedName>
        <fullName evidence="3">Uncharacterized protein</fullName>
    </submittedName>
</protein>